<evidence type="ECO:0000256" key="1">
    <source>
        <dbReference type="SAM" id="MobiDB-lite"/>
    </source>
</evidence>
<feature type="region of interest" description="Disordered" evidence="1">
    <location>
        <begin position="245"/>
        <end position="278"/>
    </location>
</feature>
<comment type="caution">
    <text evidence="2">The sequence shown here is derived from an EMBL/GenBank/DDBJ whole genome shotgun (WGS) entry which is preliminary data.</text>
</comment>
<protein>
    <submittedName>
        <fullName evidence="2">GIP protein</fullName>
    </submittedName>
</protein>
<reference evidence="2" key="1">
    <citation type="submission" date="2021-02" db="EMBL/GenBank/DDBJ databases">
        <authorList>
            <person name="Dougan E. K."/>
            <person name="Rhodes N."/>
            <person name="Thang M."/>
            <person name="Chan C."/>
        </authorList>
    </citation>
    <scope>NUCLEOTIDE SEQUENCE</scope>
</reference>
<name>A0A812V3Q5_9DINO</name>
<dbReference type="EMBL" id="CAJNDS010002794">
    <property type="protein sequence ID" value="CAE7599917.1"/>
    <property type="molecule type" value="Genomic_DNA"/>
</dbReference>
<evidence type="ECO:0000313" key="2">
    <source>
        <dbReference type="EMBL" id="CAE7599917.1"/>
    </source>
</evidence>
<keyword evidence="3" id="KW-1185">Reference proteome</keyword>
<feature type="region of interest" description="Disordered" evidence="1">
    <location>
        <begin position="476"/>
        <end position="499"/>
    </location>
</feature>
<proteinExistence type="predicted"/>
<accession>A0A812V3Q5</accession>
<dbReference type="OrthoDB" id="416905at2759"/>
<dbReference type="AlphaFoldDB" id="A0A812V3Q5"/>
<evidence type="ECO:0000313" key="3">
    <source>
        <dbReference type="Proteomes" id="UP000604046"/>
    </source>
</evidence>
<organism evidence="2 3">
    <name type="scientific">Symbiodinium natans</name>
    <dbReference type="NCBI Taxonomy" id="878477"/>
    <lineage>
        <taxon>Eukaryota</taxon>
        <taxon>Sar</taxon>
        <taxon>Alveolata</taxon>
        <taxon>Dinophyceae</taxon>
        <taxon>Suessiales</taxon>
        <taxon>Symbiodiniaceae</taxon>
        <taxon>Symbiodinium</taxon>
    </lineage>
</organism>
<gene>
    <name evidence="2" type="primary">GIP</name>
    <name evidence="2" type="ORF">SNAT2548_LOCUS34132</name>
</gene>
<sequence length="499" mass="56141">MTFARPQELIELFSDPLHKDYLMVLLALPPCRGAEDEELVAKQMWLMTKRAGFPVYLAMEGDKLLGELAKEEDGCLPVAKIFTSYKDAMCLETLTPGVLTNLHVQLNDESKKVSDGRWTATFKESLAQAVEQWKLRPEEVQRAKWMAKMDSNPDTFLKALSTKELVAWKTHIRNNHIPYNRRCRTCVEASGLGRMHKKVKTPSSYCLSLDILGPLRQHGEDPDHRDYRYMLVGAYLFPKLESFKKKEGQENPERPSAPDLAEEEGVDEGHHFHPVMEGPSVIGGVGVEDLVGEQGAISFDDMLAEEEEDLAPLPEEEPPVGLSDEDFKKLFGEEVGDGDPEFQVLYVARPLRARTTNEIGGERNGLETAAVKWMKNQAKRLLLATPVPRSCWTAAMTYSAWAQREIAMGRGADLLPFGYYVGPSADVRGGHVVRCDDGTYLTSQHLRPNLVDSDKLGSKPDFEAVVTEPVRRVVGKRKPPMMEEPQEEDIEHLLNQLKR</sequence>
<dbReference type="Proteomes" id="UP000604046">
    <property type="component" value="Unassembled WGS sequence"/>
</dbReference>